<gene>
    <name evidence="2" type="ORF">ERS852498_01134</name>
    <name evidence="3" type="ORF">L0N21_01790</name>
</gene>
<dbReference type="EMBL" id="CZAL01000005">
    <property type="protein sequence ID" value="CUP05526.1"/>
    <property type="molecule type" value="Genomic_DNA"/>
</dbReference>
<dbReference type="HAMAP" id="MF_00800">
    <property type="entry name" value="UPF0340"/>
    <property type="match status" value="1"/>
</dbReference>
<proteinExistence type="inferred from homology"/>
<dbReference type="Proteomes" id="UP000095709">
    <property type="component" value="Unassembled WGS sequence"/>
</dbReference>
<comment type="similarity">
    <text evidence="1">Belongs to the UPF0340 family.</text>
</comment>
<dbReference type="PIRSF" id="PIRSF007510">
    <property type="entry name" value="UCP007510"/>
    <property type="match status" value="1"/>
</dbReference>
<protein>
    <recommendedName>
        <fullName evidence="1">UPF0340 protein ERS852498_01134</fullName>
    </recommendedName>
</protein>
<dbReference type="RefSeq" id="WP_022461419.1">
    <property type="nucleotide sequence ID" value="NZ_CZAL01000005.1"/>
</dbReference>
<dbReference type="InterPro" id="IPR006340">
    <property type="entry name" value="DUF436"/>
</dbReference>
<organism evidence="2 4">
    <name type="scientific">Fusicatenibacter saccharivorans</name>
    <dbReference type="NCBI Taxonomy" id="1150298"/>
    <lineage>
        <taxon>Bacteria</taxon>
        <taxon>Bacillati</taxon>
        <taxon>Bacillota</taxon>
        <taxon>Clostridia</taxon>
        <taxon>Lachnospirales</taxon>
        <taxon>Lachnospiraceae</taxon>
        <taxon>Fusicatenibacter</taxon>
    </lineage>
</organism>
<dbReference type="Gene3D" id="3.40.50.10360">
    <property type="entry name" value="Hypothetical protein TT1679"/>
    <property type="match status" value="1"/>
</dbReference>
<dbReference type="Pfam" id="PF04260">
    <property type="entry name" value="DUF436"/>
    <property type="match status" value="1"/>
</dbReference>
<accession>A0A174K526</accession>
<evidence type="ECO:0000313" key="3">
    <source>
        <dbReference type="EMBL" id="MCG4764260.1"/>
    </source>
</evidence>
<reference evidence="2 4" key="1">
    <citation type="submission" date="2015-09" db="EMBL/GenBank/DDBJ databases">
        <authorList>
            <consortium name="Pathogen Informatics"/>
        </authorList>
    </citation>
    <scope>NUCLEOTIDE SEQUENCE [LARGE SCALE GENOMIC DNA]</scope>
    <source>
        <strain evidence="2 4">2789STDY5834885</strain>
    </source>
</reference>
<dbReference type="NCBIfam" id="TIGR01440">
    <property type="entry name" value="TIGR01440 family protein"/>
    <property type="match status" value="1"/>
</dbReference>
<dbReference type="AlphaFoldDB" id="A0A174K526"/>
<evidence type="ECO:0000256" key="1">
    <source>
        <dbReference type="HAMAP-Rule" id="MF_00800"/>
    </source>
</evidence>
<dbReference type="Proteomes" id="UP001199915">
    <property type="component" value="Unassembled WGS sequence"/>
</dbReference>
<dbReference type="EMBL" id="JAKNFS010000002">
    <property type="protein sequence ID" value="MCG4764260.1"/>
    <property type="molecule type" value="Genomic_DNA"/>
</dbReference>
<sequence>MDLETIRQEARAVAEELITTAQMKPGQILVVGCSSSEIHNSKLGTDSSQEIGQAVFEALYACTKEHGLYLAAQCCEHLNRAVVLERAAAEKYGYEPVCAVPWLHGGGSFAMAAYYGLEDAVTVERVQAHAGIDIGDVLIGMQLKAVAVPVRVSQKTIGDAHVVCARTRPKYIGGERTHYAEDPEMRK</sequence>
<evidence type="ECO:0000313" key="2">
    <source>
        <dbReference type="EMBL" id="CUP05526.1"/>
    </source>
</evidence>
<dbReference type="SUPFAM" id="SSF110710">
    <property type="entry name" value="TTHA0583/YokD-like"/>
    <property type="match status" value="1"/>
</dbReference>
<evidence type="ECO:0000313" key="4">
    <source>
        <dbReference type="Proteomes" id="UP000095709"/>
    </source>
</evidence>
<name>A0A174K526_9FIRM</name>
<dbReference type="InterPro" id="IPR028345">
    <property type="entry name" value="Antibiotic_NAT-like"/>
</dbReference>
<reference evidence="3" key="2">
    <citation type="submission" date="2022-01" db="EMBL/GenBank/DDBJ databases">
        <title>Collection of gut derived symbiotic bacterial strains cultured from healthy donors.</title>
        <authorList>
            <person name="Lin H."/>
            <person name="Kohout C."/>
            <person name="Waligurski E."/>
            <person name="Pamer E.G."/>
        </authorList>
    </citation>
    <scope>NUCLEOTIDE SEQUENCE</scope>
    <source>
        <strain evidence="3">DFI.5.49</strain>
    </source>
</reference>